<reference evidence="1 2" key="1">
    <citation type="submission" date="2020-08" db="EMBL/GenBank/DDBJ databases">
        <title>Genomic Encyclopedia of Type Strains, Phase IV (KMG-IV): sequencing the most valuable type-strain genomes for metagenomic binning, comparative biology and taxonomic classification.</title>
        <authorList>
            <person name="Goeker M."/>
        </authorList>
    </citation>
    <scope>NUCLEOTIDE SEQUENCE [LARGE SCALE GENOMIC DNA]</scope>
    <source>
        <strain evidence="1 2">DSM 12252</strain>
    </source>
</reference>
<sequence length="135" mass="14950">MLTGFSLLTLSGCMQAPADPGSTFSKGLQRSAWKTLENYNQAVLAGKEKMRAEIPAAYWEPGISKLHPVRVCSHRVNLVVVQSVQNGQERGKYIYLPVSSYLPVAHWFSHQTQDGYLFRPAAGAGVYHFTHTAAR</sequence>
<organism evidence="1 2">
    <name type="scientific">Prosthecobacter vanneervenii</name>
    <dbReference type="NCBI Taxonomy" id="48466"/>
    <lineage>
        <taxon>Bacteria</taxon>
        <taxon>Pseudomonadati</taxon>
        <taxon>Verrucomicrobiota</taxon>
        <taxon>Verrucomicrobiia</taxon>
        <taxon>Verrucomicrobiales</taxon>
        <taxon>Verrucomicrobiaceae</taxon>
        <taxon>Prosthecobacter</taxon>
    </lineage>
</organism>
<dbReference type="AlphaFoldDB" id="A0A7W7Y6K3"/>
<name>A0A7W7Y6K3_9BACT</name>
<evidence type="ECO:0008006" key="3">
    <source>
        <dbReference type="Google" id="ProtNLM"/>
    </source>
</evidence>
<dbReference type="EMBL" id="JACHIG010000001">
    <property type="protein sequence ID" value="MBB5030506.1"/>
    <property type="molecule type" value="Genomic_DNA"/>
</dbReference>
<proteinExistence type="predicted"/>
<dbReference type="RefSeq" id="WP_184337270.1">
    <property type="nucleotide sequence ID" value="NZ_JACHIG010000001.1"/>
</dbReference>
<dbReference type="Proteomes" id="UP000590740">
    <property type="component" value="Unassembled WGS sequence"/>
</dbReference>
<protein>
    <recommendedName>
        <fullName evidence="3">Lipoprotein</fullName>
    </recommendedName>
</protein>
<gene>
    <name evidence="1" type="ORF">HNQ65_000060</name>
</gene>
<evidence type="ECO:0000313" key="1">
    <source>
        <dbReference type="EMBL" id="MBB5030506.1"/>
    </source>
</evidence>
<evidence type="ECO:0000313" key="2">
    <source>
        <dbReference type="Proteomes" id="UP000590740"/>
    </source>
</evidence>
<accession>A0A7W7Y6K3</accession>
<comment type="caution">
    <text evidence="1">The sequence shown here is derived from an EMBL/GenBank/DDBJ whole genome shotgun (WGS) entry which is preliminary data.</text>
</comment>
<keyword evidence="2" id="KW-1185">Reference proteome</keyword>